<dbReference type="EMBL" id="WNKQ01000006">
    <property type="protein sequence ID" value="KAF5850965.1"/>
    <property type="molecule type" value="Genomic_DNA"/>
</dbReference>
<evidence type="ECO:0000313" key="5">
    <source>
        <dbReference type="Proteomes" id="UP000624244"/>
    </source>
</evidence>
<accession>A0A8H6DY89</accession>
<keyword evidence="2" id="KW-0812">Transmembrane</keyword>
<sequence length="366" mass="41765">MAGDNGMAAGYSITFKTALIIIAFLSIALYNVLELTVSIFHTFRRHSSLYFWCVLLSAWGIIPYCAGFILKFFYPNLQKLVSLTLIAVSWPLMVTGQSLVLYSRLHLIARGRFKTRWVLWMIITNACICHIPIIIVLFGANTAPNPTPFISVYTVYEKIQITIFFLQEVIISGIYVHQTLQLLRSEGNIRRHSRRVMTHLIVVNLIIIALDVTLLAVEYAGLYDIEVTYKPMVYSVKLKMEFNILNQLVLLFQGRLDDDSMDPRSQTYGHHGSELASRNRRRTKIGKLMNGKGEGPLGNSAYVWIEEDGTERRPKGADAVKTTEIRVENRAISREEVELESLEDGIRKERRKSRSSSEAQIIEERC</sequence>
<proteinExistence type="predicted"/>
<evidence type="ECO:0000256" key="1">
    <source>
        <dbReference type="SAM" id="MobiDB-lite"/>
    </source>
</evidence>
<feature type="transmembrane region" description="Helical" evidence="2">
    <location>
        <begin position="196"/>
        <end position="217"/>
    </location>
</feature>
<feature type="transmembrane region" description="Helical" evidence="2">
    <location>
        <begin position="80"/>
        <end position="105"/>
    </location>
</feature>
<dbReference type="PANTHER" id="PTHR37013:SF4">
    <property type="entry name" value="INTEGRAL MEMBRANE PROTEIN"/>
    <property type="match status" value="1"/>
</dbReference>
<name>A0A8H6DY89_COCSA</name>
<feature type="transmembrane region" description="Helical" evidence="2">
    <location>
        <begin position="159"/>
        <end position="176"/>
    </location>
</feature>
<gene>
    <name evidence="4" type="ORF">GGP41_010646</name>
</gene>
<feature type="transmembrane region" description="Helical" evidence="2">
    <location>
        <begin position="49"/>
        <end position="74"/>
    </location>
</feature>
<reference evidence="4" key="1">
    <citation type="submission" date="2019-11" db="EMBL/GenBank/DDBJ databases">
        <title>Bipolaris sorokiniana Genome sequencing.</title>
        <authorList>
            <person name="Wang H."/>
        </authorList>
    </citation>
    <scope>NUCLEOTIDE SEQUENCE</scope>
</reference>
<feature type="region of interest" description="Disordered" evidence="1">
    <location>
        <begin position="342"/>
        <end position="366"/>
    </location>
</feature>
<dbReference type="Pfam" id="PF24802">
    <property type="entry name" value="DUF7703"/>
    <property type="match status" value="1"/>
</dbReference>
<keyword evidence="2" id="KW-0472">Membrane</keyword>
<evidence type="ECO:0000259" key="3">
    <source>
        <dbReference type="Pfam" id="PF24802"/>
    </source>
</evidence>
<evidence type="ECO:0000313" key="4">
    <source>
        <dbReference type="EMBL" id="KAF5850965.1"/>
    </source>
</evidence>
<dbReference type="PANTHER" id="PTHR37013">
    <property type="entry name" value="INTEGRAL MEMBRANE PROTEIN (AFU_ORTHOLOGUE AFUA_1G05950)-RELATED"/>
    <property type="match status" value="1"/>
</dbReference>
<keyword evidence="2" id="KW-1133">Transmembrane helix</keyword>
<organism evidence="4 5">
    <name type="scientific">Cochliobolus sativus</name>
    <name type="common">Common root rot and spot blotch fungus</name>
    <name type="synonym">Bipolaris sorokiniana</name>
    <dbReference type="NCBI Taxonomy" id="45130"/>
    <lineage>
        <taxon>Eukaryota</taxon>
        <taxon>Fungi</taxon>
        <taxon>Dikarya</taxon>
        <taxon>Ascomycota</taxon>
        <taxon>Pezizomycotina</taxon>
        <taxon>Dothideomycetes</taxon>
        <taxon>Pleosporomycetidae</taxon>
        <taxon>Pleosporales</taxon>
        <taxon>Pleosporineae</taxon>
        <taxon>Pleosporaceae</taxon>
        <taxon>Bipolaris</taxon>
    </lineage>
</organism>
<protein>
    <recommendedName>
        <fullName evidence="3">DUF7703 domain-containing protein</fullName>
    </recommendedName>
</protein>
<dbReference type="AlphaFoldDB" id="A0A8H6DY89"/>
<dbReference type="InterPro" id="IPR056120">
    <property type="entry name" value="DUF7703"/>
</dbReference>
<feature type="domain" description="DUF7703" evidence="3">
    <location>
        <begin position="12"/>
        <end position="249"/>
    </location>
</feature>
<feature type="region of interest" description="Disordered" evidence="1">
    <location>
        <begin position="262"/>
        <end position="282"/>
    </location>
</feature>
<dbReference type="Proteomes" id="UP000624244">
    <property type="component" value="Unassembled WGS sequence"/>
</dbReference>
<feature type="transmembrane region" description="Helical" evidence="2">
    <location>
        <begin position="17"/>
        <end position="37"/>
    </location>
</feature>
<comment type="caution">
    <text evidence="4">The sequence shown here is derived from an EMBL/GenBank/DDBJ whole genome shotgun (WGS) entry which is preliminary data.</text>
</comment>
<evidence type="ECO:0000256" key="2">
    <source>
        <dbReference type="SAM" id="Phobius"/>
    </source>
</evidence>
<feature type="transmembrane region" description="Helical" evidence="2">
    <location>
        <begin position="117"/>
        <end position="139"/>
    </location>
</feature>